<feature type="binding site" evidence="15">
    <location>
        <position position="307"/>
    </location>
    <ligand>
        <name>Mg(2+)</name>
        <dbReference type="ChEBI" id="CHEBI:18420"/>
        <label>2</label>
    </ligand>
</feature>
<keyword evidence="11 13" id="KW-0961">Cell wall biogenesis/degradation</keyword>
<evidence type="ECO:0000256" key="1">
    <source>
        <dbReference type="ARBA" id="ARBA00001936"/>
    </source>
</evidence>
<keyword evidence="20" id="KW-1185">Reference proteome</keyword>
<dbReference type="GO" id="GO:0008360">
    <property type="term" value="P:regulation of cell shape"/>
    <property type="evidence" value="ECO:0007669"/>
    <property type="project" value="UniProtKB-KW"/>
</dbReference>
<gene>
    <name evidence="13" type="primary">ddl</name>
    <name evidence="19" type="ORF">DB32_003973</name>
</gene>
<keyword evidence="8 16" id="KW-0067">ATP-binding</keyword>
<evidence type="ECO:0000256" key="2">
    <source>
        <dbReference type="ARBA" id="ARBA00004496"/>
    </source>
</evidence>
<dbReference type="InterPro" id="IPR016185">
    <property type="entry name" value="PreATP-grasp_dom_sf"/>
</dbReference>
<dbReference type="InterPro" id="IPR011761">
    <property type="entry name" value="ATP-grasp"/>
</dbReference>
<dbReference type="Gene3D" id="3.40.50.20">
    <property type="match status" value="1"/>
</dbReference>
<dbReference type="KEGG" id="samy:DB32_003973"/>
<dbReference type="EMBL" id="CP011125">
    <property type="protein sequence ID" value="AKF06824.1"/>
    <property type="molecule type" value="Genomic_DNA"/>
</dbReference>
<keyword evidence="10 13" id="KW-0573">Peptidoglycan synthesis</keyword>
<name>A0A0F6SFE9_9BACT</name>
<feature type="region of interest" description="Disordered" evidence="17">
    <location>
        <begin position="347"/>
        <end position="366"/>
    </location>
</feature>
<evidence type="ECO:0000256" key="13">
    <source>
        <dbReference type="HAMAP-Rule" id="MF_00047"/>
    </source>
</evidence>
<keyword evidence="15" id="KW-0464">Manganese</keyword>
<dbReference type="SUPFAM" id="SSF52440">
    <property type="entry name" value="PreATP-grasp domain"/>
    <property type="match status" value="1"/>
</dbReference>
<feature type="binding site" evidence="15">
    <location>
        <position position="292"/>
    </location>
    <ligand>
        <name>Mg(2+)</name>
        <dbReference type="ChEBI" id="CHEBI:18420"/>
        <label>1</label>
    </ligand>
</feature>
<comment type="pathway">
    <text evidence="13">Cell wall biogenesis; peptidoglycan biosynthesis.</text>
</comment>
<dbReference type="Pfam" id="PF07478">
    <property type="entry name" value="Dala_Dala_lig_C"/>
    <property type="match status" value="1"/>
</dbReference>
<dbReference type="Proteomes" id="UP000034883">
    <property type="component" value="Chromosome"/>
</dbReference>
<dbReference type="Gene3D" id="3.30.470.20">
    <property type="entry name" value="ATP-grasp fold, B domain"/>
    <property type="match status" value="1"/>
</dbReference>
<evidence type="ECO:0000256" key="11">
    <source>
        <dbReference type="ARBA" id="ARBA00023316"/>
    </source>
</evidence>
<dbReference type="InterPro" id="IPR005905">
    <property type="entry name" value="D_ala_D_ala"/>
</dbReference>
<dbReference type="NCBIfam" id="TIGR01205">
    <property type="entry name" value="D_ala_D_alaTIGR"/>
    <property type="match status" value="1"/>
</dbReference>
<reference evidence="19 20" key="1">
    <citation type="submission" date="2015-03" db="EMBL/GenBank/DDBJ databases">
        <title>Genome assembly of Sandaracinus amylolyticus DSM 53668.</title>
        <authorList>
            <person name="Sharma G."/>
            <person name="Subramanian S."/>
        </authorList>
    </citation>
    <scope>NUCLEOTIDE SEQUENCE [LARGE SCALE GENOMIC DNA]</scope>
    <source>
        <strain evidence="19 20">DSM 53668</strain>
    </source>
</reference>
<comment type="subcellular location">
    <subcellularLocation>
        <location evidence="2 13">Cytoplasm</location>
    </subcellularLocation>
</comment>
<keyword evidence="9 13" id="KW-0133">Cell shape</keyword>
<evidence type="ECO:0000256" key="14">
    <source>
        <dbReference type="PIRSR" id="PIRSR039102-1"/>
    </source>
</evidence>
<dbReference type="InterPro" id="IPR011127">
    <property type="entry name" value="Dala_Dala_lig_N"/>
</dbReference>
<dbReference type="PANTHER" id="PTHR23132:SF23">
    <property type="entry name" value="D-ALANINE--D-ALANINE LIGASE B"/>
    <property type="match status" value="1"/>
</dbReference>
<evidence type="ECO:0000256" key="4">
    <source>
        <dbReference type="ARBA" id="ARBA00012216"/>
    </source>
</evidence>
<evidence type="ECO:0000313" key="20">
    <source>
        <dbReference type="Proteomes" id="UP000034883"/>
    </source>
</evidence>
<evidence type="ECO:0000256" key="8">
    <source>
        <dbReference type="ARBA" id="ARBA00022840"/>
    </source>
</evidence>
<dbReference type="SUPFAM" id="SSF56059">
    <property type="entry name" value="Glutathione synthetase ATP-binding domain-like"/>
    <property type="match status" value="1"/>
</dbReference>
<protein>
    <recommendedName>
        <fullName evidence="4 13">D-alanine--D-alanine ligase</fullName>
        <ecNumber evidence="4 13">6.3.2.4</ecNumber>
    </recommendedName>
    <alternativeName>
        <fullName evidence="13">D-Ala-D-Ala ligase</fullName>
    </alternativeName>
    <alternativeName>
        <fullName evidence="13">D-alanylalanine synthetase</fullName>
    </alternativeName>
</protein>
<comment type="catalytic activity">
    <reaction evidence="12 13">
        <text>2 D-alanine + ATP = D-alanyl-D-alanine + ADP + phosphate + H(+)</text>
        <dbReference type="Rhea" id="RHEA:11224"/>
        <dbReference type="ChEBI" id="CHEBI:15378"/>
        <dbReference type="ChEBI" id="CHEBI:30616"/>
        <dbReference type="ChEBI" id="CHEBI:43474"/>
        <dbReference type="ChEBI" id="CHEBI:57416"/>
        <dbReference type="ChEBI" id="CHEBI:57822"/>
        <dbReference type="ChEBI" id="CHEBI:456216"/>
        <dbReference type="EC" id="6.3.2.4"/>
    </reaction>
</comment>
<comment type="function">
    <text evidence="13">Cell wall formation.</text>
</comment>
<comment type="similarity">
    <text evidence="3 13">Belongs to the D-alanine--D-alanine ligase family.</text>
</comment>
<dbReference type="PANTHER" id="PTHR23132">
    <property type="entry name" value="D-ALANINE--D-ALANINE LIGASE"/>
    <property type="match status" value="1"/>
</dbReference>
<evidence type="ECO:0000256" key="3">
    <source>
        <dbReference type="ARBA" id="ARBA00010871"/>
    </source>
</evidence>
<dbReference type="GO" id="GO:0005737">
    <property type="term" value="C:cytoplasm"/>
    <property type="evidence" value="ECO:0007669"/>
    <property type="project" value="UniProtKB-SubCell"/>
</dbReference>
<evidence type="ECO:0000256" key="10">
    <source>
        <dbReference type="ARBA" id="ARBA00022984"/>
    </source>
</evidence>
<evidence type="ECO:0000256" key="9">
    <source>
        <dbReference type="ARBA" id="ARBA00022960"/>
    </source>
</evidence>
<dbReference type="GO" id="GO:0046872">
    <property type="term" value="F:metal ion binding"/>
    <property type="evidence" value="ECO:0007669"/>
    <property type="project" value="UniProtKB-KW"/>
</dbReference>
<dbReference type="NCBIfam" id="NF002378">
    <property type="entry name" value="PRK01372.1"/>
    <property type="match status" value="1"/>
</dbReference>
<evidence type="ECO:0000256" key="17">
    <source>
        <dbReference type="SAM" id="MobiDB-lite"/>
    </source>
</evidence>
<feature type="active site" evidence="14">
    <location>
        <position position="316"/>
    </location>
</feature>
<evidence type="ECO:0000256" key="16">
    <source>
        <dbReference type="PROSITE-ProRule" id="PRU00409"/>
    </source>
</evidence>
<keyword evidence="15" id="KW-0460">Magnesium</keyword>
<dbReference type="EC" id="6.3.2.4" evidence="4 13"/>
<dbReference type="InterPro" id="IPR013815">
    <property type="entry name" value="ATP_grasp_subdomain_1"/>
</dbReference>
<evidence type="ECO:0000313" key="19">
    <source>
        <dbReference type="EMBL" id="AKF06824.1"/>
    </source>
</evidence>
<feature type="active site" evidence="14">
    <location>
        <position position="185"/>
    </location>
</feature>
<feature type="active site" evidence="14">
    <location>
        <position position="55"/>
    </location>
</feature>
<dbReference type="GO" id="GO:0009252">
    <property type="term" value="P:peptidoglycan biosynthetic process"/>
    <property type="evidence" value="ECO:0007669"/>
    <property type="project" value="UniProtKB-UniRule"/>
</dbReference>
<evidence type="ECO:0000259" key="18">
    <source>
        <dbReference type="PROSITE" id="PS50975"/>
    </source>
</evidence>
<organism evidence="19 20">
    <name type="scientific">Sandaracinus amylolyticus</name>
    <dbReference type="NCBI Taxonomy" id="927083"/>
    <lineage>
        <taxon>Bacteria</taxon>
        <taxon>Pseudomonadati</taxon>
        <taxon>Myxococcota</taxon>
        <taxon>Polyangia</taxon>
        <taxon>Polyangiales</taxon>
        <taxon>Sandaracinaceae</taxon>
        <taxon>Sandaracinus</taxon>
    </lineage>
</organism>
<dbReference type="GO" id="GO:0008716">
    <property type="term" value="F:D-alanine-D-alanine ligase activity"/>
    <property type="evidence" value="ECO:0007669"/>
    <property type="project" value="UniProtKB-UniRule"/>
</dbReference>
<dbReference type="GO" id="GO:0071555">
    <property type="term" value="P:cell wall organization"/>
    <property type="evidence" value="ECO:0007669"/>
    <property type="project" value="UniProtKB-KW"/>
</dbReference>
<dbReference type="STRING" id="927083.DB32_003973"/>
<dbReference type="AlphaFoldDB" id="A0A0F6SFE9"/>
<dbReference type="Pfam" id="PF01820">
    <property type="entry name" value="Dala_Dala_lig_N"/>
    <property type="match status" value="1"/>
</dbReference>
<keyword evidence="15" id="KW-0479">Metal-binding</keyword>
<dbReference type="UniPathway" id="UPA00219"/>
<dbReference type="InterPro" id="IPR011095">
    <property type="entry name" value="Dala_Dala_lig_C"/>
</dbReference>
<dbReference type="PROSITE" id="PS00843">
    <property type="entry name" value="DALA_DALA_LIGASE_1"/>
    <property type="match status" value="1"/>
</dbReference>
<keyword evidence="5 13" id="KW-0963">Cytoplasm</keyword>
<accession>A0A0F6SFE9</accession>
<evidence type="ECO:0000256" key="5">
    <source>
        <dbReference type="ARBA" id="ARBA00022490"/>
    </source>
</evidence>
<evidence type="ECO:0000256" key="7">
    <source>
        <dbReference type="ARBA" id="ARBA00022741"/>
    </source>
</evidence>
<dbReference type="PIRSF" id="PIRSF039102">
    <property type="entry name" value="Ddl/VanB"/>
    <property type="match status" value="1"/>
</dbReference>
<feature type="binding site" evidence="15">
    <location>
        <position position="305"/>
    </location>
    <ligand>
        <name>Mg(2+)</name>
        <dbReference type="ChEBI" id="CHEBI:18420"/>
        <label>1</label>
    </ligand>
</feature>
<keyword evidence="6 13" id="KW-0436">Ligase</keyword>
<feature type="binding site" evidence="15">
    <location>
        <position position="305"/>
    </location>
    <ligand>
        <name>Mg(2+)</name>
        <dbReference type="ChEBI" id="CHEBI:18420"/>
        <label>2</label>
    </ligand>
</feature>
<dbReference type="InterPro" id="IPR000291">
    <property type="entry name" value="D-Ala_lig_Van_CS"/>
</dbReference>
<comment type="cofactor">
    <cofactor evidence="15">
        <name>Mg(2+)</name>
        <dbReference type="ChEBI" id="CHEBI:18420"/>
    </cofactor>
    <cofactor evidence="15">
        <name>Mn(2+)</name>
        <dbReference type="ChEBI" id="CHEBI:29035"/>
    </cofactor>
    <text evidence="15">Binds 2 magnesium or manganese ions per subunit.</text>
</comment>
<dbReference type="HAMAP" id="MF_00047">
    <property type="entry name" value="Dala_Dala_lig"/>
    <property type="match status" value="1"/>
</dbReference>
<evidence type="ECO:0000256" key="6">
    <source>
        <dbReference type="ARBA" id="ARBA00022598"/>
    </source>
</evidence>
<dbReference type="PROSITE" id="PS50975">
    <property type="entry name" value="ATP_GRASP"/>
    <property type="match status" value="1"/>
</dbReference>
<feature type="region of interest" description="Disordered" evidence="17">
    <location>
        <begin position="1"/>
        <end position="38"/>
    </location>
</feature>
<feature type="domain" description="ATP-grasp" evidence="18">
    <location>
        <begin position="141"/>
        <end position="338"/>
    </location>
</feature>
<dbReference type="GO" id="GO:0005524">
    <property type="term" value="F:ATP binding"/>
    <property type="evidence" value="ECO:0007669"/>
    <property type="project" value="UniProtKB-UniRule"/>
</dbReference>
<evidence type="ECO:0000256" key="12">
    <source>
        <dbReference type="ARBA" id="ARBA00047614"/>
    </source>
</evidence>
<evidence type="ECO:0000256" key="15">
    <source>
        <dbReference type="PIRSR" id="PIRSR039102-3"/>
    </source>
</evidence>
<proteinExistence type="inferred from homology"/>
<comment type="cofactor">
    <cofactor evidence="1">
        <name>Mn(2+)</name>
        <dbReference type="ChEBI" id="CHEBI:29035"/>
    </cofactor>
</comment>
<feature type="compositionally biased region" description="Basic residues" evidence="17">
    <location>
        <begin position="1"/>
        <end position="10"/>
    </location>
</feature>
<sequence>MARGLRHHPARPSAANGRGSSIADGRASHGGARRMKSGGKQFGRVGVLMGGLGAERDISLATGEAIAKALEERGHDVVRVIVDRDVDRVLRQTPIDVAFLALHGTYGEDGCIQGMLEMMGIPYTGSGVLASALAMDKLKSKELFRLYNVPTPPYYVAESDQLDRLEELHGSFGFPVFVKPRRSGSSVGAGKANDMAELRARCEDAARYDRSILVERFVAGKEVRVAVLDGRALGAIEIVPKGEFYDYRSKYSKGRSEYHFPARLAPTRYKGVLTLAERAHRALGCEGATGVDLLVTEGENEYVLEVNTIPGMTPTSLLPKIAAGAGYDFGDLCEAILSRAALGAPSDAERDEDGAVGDGAAVVAAE</sequence>
<keyword evidence="7 16" id="KW-0547">Nucleotide-binding</keyword>
<dbReference type="Gene3D" id="3.30.1490.20">
    <property type="entry name" value="ATP-grasp fold, A domain"/>
    <property type="match status" value="1"/>
</dbReference>